<dbReference type="STRING" id="1459636.NTE_02148"/>
<proteinExistence type="predicted"/>
<evidence type="ECO:0000259" key="2">
    <source>
        <dbReference type="Pfam" id="PF09851"/>
    </source>
</evidence>
<sequence length="135" mass="15714">MSYQGPNRIRQIAGWSIIGVIAAVVMTIASIAIYSYLVPRPPGAFYYPFFPFHFGWLGGIFLIFAGLWIARWLLWPWRRGWGGYYYYYPRQQGADAVSIVRERYARGEITKEQFEQMLCDLRGQDGAQSTHEHRP</sequence>
<dbReference type="Proteomes" id="UP000028194">
    <property type="component" value="Chromosome"/>
</dbReference>
<gene>
    <name evidence="3" type="ORF">NTE_02148</name>
</gene>
<keyword evidence="1" id="KW-0812">Transmembrane</keyword>
<feature type="transmembrane region" description="Helical" evidence="1">
    <location>
        <begin position="12"/>
        <end position="37"/>
    </location>
</feature>
<dbReference type="InterPro" id="IPR018649">
    <property type="entry name" value="SHOCT"/>
</dbReference>
<organism evidence="3 4">
    <name type="scientific">Candidatus Nitrososphaera evergladensis SR1</name>
    <dbReference type="NCBI Taxonomy" id="1459636"/>
    <lineage>
        <taxon>Archaea</taxon>
        <taxon>Nitrososphaerota</taxon>
        <taxon>Nitrososphaeria</taxon>
        <taxon>Nitrososphaerales</taxon>
        <taxon>Nitrososphaeraceae</taxon>
        <taxon>Nitrososphaera</taxon>
    </lineage>
</organism>
<feature type="transmembrane region" description="Helical" evidence="1">
    <location>
        <begin position="49"/>
        <end position="70"/>
    </location>
</feature>
<keyword evidence="1" id="KW-1133">Transmembrane helix</keyword>
<keyword evidence="1" id="KW-0472">Membrane</keyword>
<dbReference type="GeneID" id="41597873"/>
<name>A0A075MTX3_9ARCH</name>
<reference evidence="3 4" key="1">
    <citation type="journal article" date="2014" name="PLoS ONE">
        <title>Genome Sequence of Candidatus Nitrososphaera evergladensis from Group I.1b Enriched from Everglades Soil Reveals Novel Genomic Features of the Ammonia-Oxidizing Archaea.</title>
        <authorList>
            <person name="Zhalnina K.V."/>
            <person name="Dias R."/>
            <person name="Leonard M.T."/>
            <person name="Dorr de Quadros P."/>
            <person name="Camargo F.A."/>
            <person name="Drew J.C."/>
            <person name="Farmerie W.G."/>
            <person name="Daroub S.H."/>
            <person name="Triplett E.W."/>
        </authorList>
    </citation>
    <scope>NUCLEOTIDE SEQUENCE [LARGE SCALE GENOMIC DNA]</scope>
    <source>
        <strain evidence="3 4">SR1</strain>
    </source>
</reference>
<accession>A0A075MTX3</accession>
<evidence type="ECO:0000313" key="4">
    <source>
        <dbReference type="Proteomes" id="UP000028194"/>
    </source>
</evidence>
<dbReference type="OrthoDB" id="53394at2157"/>
<dbReference type="HOGENOM" id="CLU_2165347_0_0_2"/>
<evidence type="ECO:0000313" key="3">
    <source>
        <dbReference type="EMBL" id="AIF84202.1"/>
    </source>
</evidence>
<protein>
    <submittedName>
        <fullName evidence="3">Putative membrane protein</fullName>
    </submittedName>
</protein>
<evidence type="ECO:0000256" key="1">
    <source>
        <dbReference type="SAM" id="Phobius"/>
    </source>
</evidence>
<dbReference type="eggNOG" id="arCOG03911">
    <property type="taxonomic scope" value="Archaea"/>
</dbReference>
<dbReference type="AlphaFoldDB" id="A0A075MTX3"/>
<dbReference type="Pfam" id="PF09851">
    <property type="entry name" value="SHOCT"/>
    <property type="match status" value="1"/>
</dbReference>
<feature type="domain" description="SHOCT" evidence="2">
    <location>
        <begin position="96"/>
        <end position="121"/>
    </location>
</feature>
<keyword evidence="4" id="KW-1185">Reference proteome</keyword>
<dbReference type="KEGG" id="nev:NTE_02148"/>
<dbReference type="RefSeq" id="WP_148700818.1">
    <property type="nucleotide sequence ID" value="NZ_CP007174.1"/>
</dbReference>
<dbReference type="EMBL" id="CP007174">
    <property type="protein sequence ID" value="AIF84202.1"/>
    <property type="molecule type" value="Genomic_DNA"/>
</dbReference>